<comment type="similarity">
    <text evidence="2 14">Belongs to the thiolase-like superfamily. FabH family.</text>
</comment>
<gene>
    <name evidence="14" type="primary">fabH</name>
    <name evidence="17" type="ORF">SAMN05216180_2281</name>
</gene>
<dbReference type="RefSeq" id="WP_092755174.1">
    <property type="nucleotide sequence ID" value="NZ_FOCG01000002.1"/>
</dbReference>
<dbReference type="Proteomes" id="UP000199158">
    <property type="component" value="Unassembled WGS sequence"/>
</dbReference>
<proteinExistence type="inferred from homology"/>
<comment type="catalytic activity">
    <reaction evidence="10">
        <text>malonyl-[ACP] + acetyl-CoA + H(+) = 3-oxobutanoyl-[ACP] + CO2 + CoA</text>
        <dbReference type="Rhea" id="RHEA:12080"/>
        <dbReference type="Rhea" id="RHEA-COMP:9623"/>
        <dbReference type="Rhea" id="RHEA-COMP:9625"/>
        <dbReference type="ChEBI" id="CHEBI:15378"/>
        <dbReference type="ChEBI" id="CHEBI:16526"/>
        <dbReference type="ChEBI" id="CHEBI:57287"/>
        <dbReference type="ChEBI" id="CHEBI:57288"/>
        <dbReference type="ChEBI" id="CHEBI:78449"/>
        <dbReference type="ChEBI" id="CHEBI:78450"/>
        <dbReference type="EC" id="2.3.1.180"/>
    </reaction>
    <physiologicalReaction direction="left-to-right" evidence="10">
        <dbReference type="Rhea" id="RHEA:12081"/>
    </physiologicalReaction>
</comment>
<feature type="domain" description="Beta-ketoacyl-[acyl-carrier-protein] synthase III N-terminal" evidence="16">
    <location>
        <begin position="106"/>
        <end position="181"/>
    </location>
</feature>
<keyword evidence="4 14" id="KW-0808">Transferase</keyword>
<dbReference type="InterPro" id="IPR016039">
    <property type="entry name" value="Thiolase-like"/>
</dbReference>
<dbReference type="NCBIfam" id="TIGR00747">
    <property type="entry name" value="fabH"/>
    <property type="match status" value="1"/>
</dbReference>
<keyword evidence="9 14" id="KW-0012">Acyltransferase</keyword>
<dbReference type="HAMAP" id="MF_01815">
    <property type="entry name" value="FabH"/>
    <property type="match status" value="1"/>
</dbReference>
<dbReference type="OrthoDB" id="9815506at2"/>
<feature type="active site" evidence="14">
    <location>
        <position position="112"/>
    </location>
</feature>
<dbReference type="Pfam" id="PF08545">
    <property type="entry name" value="ACP_syn_III"/>
    <property type="match status" value="1"/>
</dbReference>
<reference evidence="17 18" key="1">
    <citation type="submission" date="2016-10" db="EMBL/GenBank/DDBJ databases">
        <authorList>
            <person name="de Groot N.N."/>
        </authorList>
    </citation>
    <scope>NUCLEOTIDE SEQUENCE [LARGE SCALE GENOMIC DNA]</scope>
    <source>
        <strain evidence="17 18">CGMCC 1.5070</strain>
    </source>
</reference>
<feature type="region of interest" description="ACP-binding" evidence="14">
    <location>
        <begin position="259"/>
        <end position="263"/>
    </location>
</feature>
<keyword evidence="14" id="KW-0963">Cytoplasm</keyword>
<comment type="pathway">
    <text evidence="1 14">Lipid metabolism; fatty acid biosynthesis.</text>
</comment>
<dbReference type="GO" id="GO:0006633">
    <property type="term" value="P:fatty acid biosynthetic process"/>
    <property type="evidence" value="ECO:0007669"/>
    <property type="project" value="UniProtKB-UniRule"/>
</dbReference>
<comment type="domain">
    <text evidence="14">The last Arg residue of the ACP-binding site is essential for the weak association between ACP/AcpP and FabH.</text>
</comment>
<dbReference type="EMBL" id="FOCG01000002">
    <property type="protein sequence ID" value="SEM97292.1"/>
    <property type="molecule type" value="Genomic_DNA"/>
</dbReference>
<dbReference type="Pfam" id="PF08541">
    <property type="entry name" value="ACP_syn_III_C"/>
    <property type="match status" value="1"/>
</dbReference>
<evidence type="ECO:0000256" key="10">
    <source>
        <dbReference type="ARBA" id="ARBA00051096"/>
    </source>
</evidence>
<evidence type="ECO:0000256" key="9">
    <source>
        <dbReference type="ARBA" id="ARBA00023315"/>
    </source>
</evidence>
<evidence type="ECO:0000259" key="16">
    <source>
        <dbReference type="Pfam" id="PF08545"/>
    </source>
</evidence>
<comment type="catalytic activity">
    <reaction evidence="13">
        <text>3-methylbutanoyl-CoA + malonyl-[ACP] + H(+) = 5-methyl-3-oxohexanoyl-[ACP] + CO2 + CoA</text>
        <dbReference type="Rhea" id="RHEA:42272"/>
        <dbReference type="Rhea" id="RHEA-COMP:9623"/>
        <dbReference type="Rhea" id="RHEA-COMP:9941"/>
        <dbReference type="ChEBI" id="CHEBI:15378"/>
        <dbReference type="ChEBI" id="CHEBI:16526"/>
        <dbReference type="ChEBI" id="CHEBI:57287"/>
        <dbReference type="ChEBI" id="CHEBI:57345"/>
        <dbReference type="ChEBI" id="CHEBI:78449"/>
        <dbReference type="ChEBI" id="CHEBI:78822"/>
        <dbReference type="EC" id="2.3.1.300"/>
    </reaction>
    <physiologicalReaction direction="left-to-right" evidence="13">
        <dbReference type="Rhea" id="RHEA:42273"/>
    </physiologicalReaction>
</comment>
<feature type="domain" description="Beta-ketoacyl-[acyl-carrier-protein] synthase III C-terminal" evidence="15">
    <location>
        <begin position="242"/>
        <end position="331"/>
    </location>
</feature>
<evidence type="ECO:0000256" key="5">
    <source>
        <dbReference type="ARBA" id="ARBA00022832"/>
    </source>
</evidence>
<dbReference type="GO" id="GO:0004315">
    <property type="term" value="F:3-oxoacyl-[acyl-carrier-protein] synthase activity"/>
    <property type="evidence" value="ECO:0007669"/>
    <property type="project" value="InterPro"/>
</dbReference>
<comment type="catalytic activity">
    <reaction evidence="11">
        <text>(2S)-2-methylbutanoyl-CoA + malonyl-[ACP] + H(+) = (4S)-4-methyl-3-oxohexanoyl-[ACP] + CO2 + CoA</text>
        <dbReference type="Rhea" id="RHEA:42276"/>
        <dbReference type="Rhea" id="RHEA-COMP:9623"/>
        <dbReference type="Rhea" id="RHEA-COMP:17148"/>
        <dbReference type="ChEBI" id="CHEBI:15378"/>
        <dbReference type="ChEBI" id="CHEBI:16526"/>
        <dbReference type="ChEBI" id="CHEBI:57287"/>
        <dbReference type="ChEBI" id="CHEBI:78449"/>
        <dbReference type="ChEBI" id="CHEBI:88166"/>
        <dbReference type="ChEBI" id="CHEBI:167462"/>
        <dbReference type="EC" id="2.3.1.300"/>
    </reaction>
    <physiologicalReaction direction="left-to-right" evidence="11">
        <dbReference type="Rhea" id="RHEA:42277"/>
    </physiologicalReaction>
</comment>
<evidence type="ECO:0000256" key="6">
    <source>
        <dbReference type="ARBA" id="ARBA00023098"/>
    </source>
</evidence>
<dbReference type="CDD" id="cd00830">
    <property type="entry name" value="KAS_III"/>
    <property type="match status" value="1"/>
</dbReference>
<dbReference type="SUPFAM" id="SSF53901">
    <property type="entry name" value="Thiolase-like"/>
    <property type="match status" value="1"/>
</dbReference>
<evidence type="ECO:0000256" key="12">
    <source>
        <dbReference type="ARBA" id="ARBA00052467"/>
    </source>
</evidence>
<evidence type="ECO:0000256" key="1">
    <source>
        <dbReference type="ARBA" id="ARBA00005194"/>
    </source>
</evidence>
<comment type="function">
    <text evidence="14">Catalyzes the condensation reaction of fatty acid synthesis by the addition to an acyl acceptor of two carbons from malonyl-ACP. Catalyzes the first condensation reaction which initiates fatty acid synthesis and may therefore play a role in governing the total rate of fatty acid production. Possesses both acetoacetyl-ACP synthase and acetyl transacylase activities. Its substrate specificity determines the biosynthesis of branched-chain and/or straight-chain of fatty acids.</text>
</comment>
<feature type="active site" evidence="14">
    <location>
        <position position="288"/>
    </location>
</feature>
<evidence type="ECO:0000256" key="11">
    <source>
        <dbReference type="ARBA" id="ARBA00052407"/>
    </source>
</evidence>
<dbReference type="FunFam" id="3.40.47.10:FF:000004">
    <property type="entry name" value="3-oxoacyl-[acyl-carrier-protein] synthase 3"/>
    <property type="match status" value="1"/>
</dbReference>
<dbReference type="PANTHER" id="PTHR43091">
    <property type="entry name" value="3-OXOACYL-[ACYL-CARRIER-PROTEIN] SYNTHASE"/>
    <property type="match status" value="1"/>
</dbReference>
<protein>
    <recommendedName>
        <fullName evidence="14">Beta-ketoacyl-[acyl-carrier-protein] synthase III</fullName>
        <shortName evidence="14">Beta-ketoacyl-ACP synthase III</shortName>
        <shortName evidence="14">KAS III</shortName>
        <ecNumber evidence="14">2.3.1.180</ecNumber>
    </recommendedName>
    <alternativeName>
        <fullName evidence="14">3-oxoacyl-[acyl-carrier-protein] synthase 3</fullName>
    </alternativeName>
    <alternativeName>
        <fullName evidence="14">3-oxoacyl-[acyl-carrier-protein] synthase III</fullName>
    </alternativeName>
</protein>
<keyword evidence="8 14" id="KW-0511">Multifunctional enzyme</keyword>
<evidence type="ECO:0000256" key="7">
    <source>
        <dbReference type="ARBA" id="ARBA00023160"/>
    </source>
</evidence>
<keyword evidence="6 14" id="KW-0443">Lipid metabolism</keyword>
<dbReference type="InterPro" id="IPR013747">
    <property type="entry name" value="ACP_syn_III_C"/>
</dbReference>
<evidence type="ECO:0000313" key="18">
    <source>
        <dbReference type="Proteomes" id="UP000199158"/>
    </source>
</evidence>
<feature type="active site" evidence="14">
    <location>
        <position position="258"/>
    </location>
</feature>
<dbReference type="NCBIfam" id="NF006829">
    <property type="entry name" value="PRK09352.1"/>
    <property type="match status" value="1"/>
</dbReference>
<evidence type="ECO:0000256" key="13">
    <source>
        <dbReference type="ARBA" id="ARBA00052985"/>
    </source>
</evidence>
<dbReference type="GO" id="GO:0005737">
    <property type="term" value="C:cytoplasm"/>
    <property type="evidence" value="ECO:0007669"/>
    <property type="project" value="UniProtKB-SubCell"/>
</dbReference>
<keyword evidence="3 14" id="KW-0444">Lipid biosynthesis</keyword>
<organism evidence="17 18">
    <name type="scientific">Hydrogenoanaerobacterium saccharovorans</name>
    <dbReference type="NCBI Taxonomy" id="474960"/>
    <lineage>
        <taxon>Bacteria</taxon>
        <taxon>Bacillati</taxon>
        <taxon>Bacillota</taxon>
        <taxon>Clostridia</taxon>
        <taxon>Eubacteriales</taxon>
        <taxon>Oscillospiraceae</taxon>
        <taxon>Hydrogenoanaerobacterium</taxon>
    </lineage>
</organism>
<dbReference type="Gene3D" id="3.40.47.10">
    <property type="match status" value="1"/>
</dbReference>
<evidence type="ECO:0000256" key="2">
    <source>
        <dbReference type="ARBA" id="ARBA00008642"/>
    </source>
</evidence>
<dbReference type="AlphaFoldDB" id="A0A1H8CQW9"/>
<evidence type="ECO:0000256" key="14">
    <source>
        <dbReference type="HAMAP-Rule" id="MF_01815"/>
    </source>
</evidence>
<dbReference type="InterPro" id="IPR013751">
    <property type="entry name" value="ACP_syn_III_N"/>
</dbReference>
<dbReference type="UniPathway" id="UPA00094"/>
<dbReference type="STRING" id="474960.SAMN05216180_2281"/>
<sequence length="331" mass="36050">MKGIKIVATGKYLPRNIVSNNDFSEIVETSDEWISQRTGMKNRHLTSGEPTWLMGALAAKDALASGGIDPKEIDLILMTSVTADYMTPSAACIIQANIGAQNAICMDVNAACSGFVYALDMARRYLNFEDIRRVLIVSSETLSKITDYTDRASCVLFGDAAGACVVEAADSMFSSDLGADGTKAQLLYCKNPLKMNNPFMKPELVPEYEEIIHAETDYLYMDGREVYKFAIKAMPKAIEAACQKAGIQVQDIDLIIPHQANIRIVETAAKTLGVPMEKMYVNLEKYGNTSSACIPMCLDEISKNGLLKRGQTVAVVGFGAGVTYAAAVFKW</sequence>
<evidence type="ECO:0000259" key="15">
    <source>
        <dbReference type="Pfam" id="PF08541"/>
    </source>
</evidence>
<keyword evidence="7 14" id="KW-0275">Fatty acid biosynthesis</keyword>
<name>A0A1H8CQW9_9FIRM</name>
<dbReference type="GO" id="GO:0033818">
    <property type="term" value="F:beta-ketoacyl-acyl-carrier-protein synthase III activity"/>
    <property type="evidence" value="ECO:0007669"/>
    <property type="project" value="UniProtKB-UniRule"/>
</dbReference>
<keyword evidence="18" id="KW-1185">Reference proteome</keyword>
<comment type="subunit">
    <text evidence="14">Homodimer.</text>
</comment>
<comment type="catalytic activity">
    <reaction evidence="12">
        <text>2-methylpropanoyl-CoA + malonyl-[ACP] + H(+) = 4-methyl-3-oxopentanoyl-[ACP] + CO2 + CoA</text>
        <dbReference type="Rhea" id="RHEA:42268"/>
        <dbReference type="Rhea" id="RHEA-COMP:9623"/>
        <dbReference type="Rhea" id="RHEA-COMP:9940"/>
        <dbReference type="ChEBI" id="CHEBI:15378"/>
        <dbReference type="ChEBI" id="CHEBI:16526"/>
        <dbReference type="ChEBI" id="CHEBI:57287"/>
        <dbReference type="ChEBI" id="CHEBI:57338"/>
        <dbReference type="ChEBI" id="CHEBI:78449"/>
        <dbReference type="ChEBI" id="CHEBI:78820"/>
        <dbReference type="EC" id="2.3.1.300"/>
    </reaction>
    <physiologicalReaction direction="left-to-right" evidence="12">
        <dbReference type="Rhea" id="RHEA:42269"/>
    </physiologicalReaction>
</comment>
<accession>A0A1H8CQW9</accession>
<evidence type="ECO:0000256" key="4">
    <source>
        <dbReference type="ARBA" id="ARBA00022679"/>
    </source>
</evidence>
<dbReference type="InterPro" id="IPR004655">
    <property type="entry name" value="FabH"/>
</dbReference>
<comment type="subcellular location">
    <subcellularLocation>
        <location evidence="14">Cytoplasm</location>
    </subcellularLocation>
</comment>
<dbReference type="EC" id="2.3.1.180" evidence="14"/>
<keyword evidence="5 14" id="KW-0276">Fatty acid metabolism</keyword>
<evidence type="ECO:0000256" key="8">
    <source>
        <dbReference type="ARBA" id="ARBA00023268"/>
    </source>
</evidence>
<dbReference type="PANTHER" id="PTHR43091:SF1">
    <property type="entry name" value="BETA-KETOACYL-[ACYL-CARRIER-PROTEIN] SYNTHASE III, CHLOROPLASTIC"/>
    <property type="match status" value="1"/>
</dbReference>
<evidence type="ECO:0000313" key="17">
    <source>
        <dbReference type="EMBL" id="SEM97292.1"/>
    </source>
</evidence>
<evidence type="ECO:0000256" key="3">
    <source>
        <dbReference type="ARBA" id="ARBA00022516"/>
    </source>
</evidence>